<reference evidence="1 2" key="1">
    <citation type="journal article" date="2023" name="PLoS ONE">
        <title>Genome-based metabolic and phylogenomic analysis of three Terrisporobacter species.</title>
        <authorList>
            <person name="Boer T."/>
            <person name="Bengelsdorf F.R."/>
            <person name="Bomeke M."/>
            <person name="Daniel R."/>
            <person name="Poehlein A."/>
        </authorList>
    </citation>
    <scope>NUCLEOTIDE SEQUENCE [LARGE SCALE GENOMIC DNA]</scope>
    <source>
        <strain evidence="1 2">DSM 1288</strain>
    </source>
</reference>
<evidence type="ECO:0000313" key="1">
    <source>
        <dbReference type="EMBL" id="WWD84132.1"/>
    </source>
</evidence>
<gene>
    <name evidence="1" type="ORF">TEGL_25540</name>
</gene>
<keyword evidence="2" id="KW-1185">Reference proteome</keyword>
<name>A0ABZ2EWR4_9FIRM</name>
<proteinExistence type="predicted"/>
<evidence type="ECO:0000313" key="2">
    <source>
        <dbReference type="Proteomes" id="UP001348492"/>
    </source>
</evidence>
<dbReference type="EMBL" id="CP117523">
    <property type="protein sequence ID" value="WWD84132.1"/>
    <property type="molecule type" value="Genomic_DNA"/>
</dbReference>
<dbReference type="RefSeq" id="WP_018592612.1">
    <property type="nucleotide sequence ID" value="NZ_CP117523.1"/>
</dbReference>
<sequence>MLTPDYLKKAPDYIVKLYQELEDFIIEDISRRIAKAGKITSTAEWQYIKAQEIGLSEREIKKKIKEMLKKSDKEIDKLFKEAAEESIKFDNKIYEKANLKTISLDGSKMLQDYVKAFKKQTKGELKNITNSLGFCTKEVNEKIKSRLLTQAYIKHMDFAQLQISSGAIDYNTAIRNTVKELSKSGVQFINYDSGWHNRLDVAVRRSTLTGLNQMSQKMTEGLMEEMNCEYVEVSAHPGARPTHEEWQGGVYQMNGSSSEYPNFEDTTGYGSADGLGGYGCRHSFFPFFPGISTRTYSKEDLKNINPYENIDYNGKTYTYYEATQKQRQLERDIRASKRELVGYKAIGDNQAFANASIKLQQQKEAYNSFNKAVNLKANNARTQANGFGRSISQKSVNNYKSVEKEANRLYNLGSSKDNIKAYLRDKPTRDILEKRNIQFVQRINEKEVIVKLDKPNITGVREHIYDNMKVKEDRKNMTPSKGQEFVDNAKLVLYQELNETIKFLADKGYTVLNLDYELVTIVPQKWRNKYNKYI</sequence>
<protein>
    <recommendedName>
        <fullName evidence="3">Phage minor capsid protein 2</fullName>
    </recommendedName>
</protein>
<evidence type="ECO:0008006" key="3">
    <source>
        <dbReference type="Google" id="ProtNLM"/>
    </source>
</evidence>
<accession>A0ABZ2EWR4</accession>
<dbReference type="Proteomes" id="UP001348492">
    <property type="component" value="Chromosome"/>
</dbReference>
<organism evidence="1 2">
    <name type="scientific">Terrisporobacter glycolicus ATCC 14880 = DSM 1288</name>
    <dbReference type="NCBI Taxonomy" id="1121315"/>
    <lineage>
        <taxon>Bacteria</taxon>
        <taxon>Bacillati</taxon>
        <taxon>Bacillota</taxon>
        <taxon>Clostridia</taxon>
        <taxon>Peptostreptococcales</taxon>
        <taxon>Peptostreptococcaceae</taxon>
        <taxon>Terrisporobacter</taxon>
    </lineage>
</organism>
<dbReference type="InterPro" id="IPR009319">
    <property type="entry name" value="Phage_A118_VSP1"/>
</dbReference>
<dbReference type="Pfam" id="PF06152">
    <property type="entry name" value="Phage_min_cap2"/>
    <property type="match status" value="1"/>
</dbReference>